<protein>
    <submittedName>
        <fullName evidence="2">Uncharacterized protein</fullName>
    </submittedName>
</protein>
<name>A0A830EIB4_9EURY</name>
<evidence type="ECO:0000313" key="2">
    <source>
        <dbReference type="EMBL" id="GGJ07748.1"/>
    </source>
</evidence>
<comment type="caution">
    <text evidence="2">The sequence shown here is derived from an EMBL/GenBank/DDBJ whole genome shotgun (WGS) entry which is preliminary data.</text>
</comment>
<sequence length="75" mass="8386">MSDDTTSTHPDSDGPDDRTVIRSCREFEREYRLSADGAGQVLTESGEQPRNSDGLRRQLRARHPTDAARTPVSTR</sequence>
<reference evidence="2" key="2">
    <citation type="submission" date="2020-09" db="EMBL/GenBank/DDBJ databases">
        <authorList>
            <person name="Sun Q."/>
            <person name="Ohkuma M."/>
        </authorList>
    </citation>
    <scope>NUCLEOTIDE SEQUENCE</scope>
    <source>
        <strain evidence="2">JCM 14359</strain>
    </source>
</reference>
<accession>A0A830EIB4</accession>
<gene>
    <name evidence="2" type="ORF">GCM10008995_17080</name>
</gene>
<reference evidence="2" key="1">
    <citation type="journal article" date="2014" name="Int. J. Syst. Evol. Microbiol.">
        <title>Complete genome sequence of Corynebacterium casei LMG S-19264T (=DSM 44701T), isolated from a smear-ripened cheese.</title>
        <authorList>
            <consortium name="US DOE Joint Genome Institute (JGI-PGF)"/>
            <person name="Walter F."/>
            <person name="Albersmeier A."/>
            <person name="Kalinowski J."/>
            <person name="Ruckert C."/>
        </authorList>
    </citation>
    <scope>NUCLEOTIDE SEQUENCE</scope>
    <source>
        <strain evidence="2">JCM 14359</strain>
    </source>
</reference>
<proteinExistence type="predicted"/>
<feature type="region of interest" description="Disordered" evidence="1">
    <location>
        <begin position="1"/>
        <end position="20"/>
    </location>
</feature>
<dbReference type="RefSeq" id="WP_188786974.1">
    <property type="nucleotide sequence ID" value="NZ_BMOC01000009.1"/>
</dbReference>
<dbReference type="OrthoDB" id="194858at2157"/>
<evidence type="ECO:0000313" key="3">
    <source>
        <dbReference type="Proteomes" id="UP000653099"/>
    </source>
</evidence>
<feature type="compositionally biased region" description="Basic and acidic residues" evidence="1">
    <location>
        <begin position="10"/>
        <end position="20"/>
    </location>
</feature>
<feature type="compositionally biased region" description="Polar residues" evidence="1">
    <location>
        <begin position="42"/>
        <end position="51"/>
    </location>
</feature>
<feature type="region of interest" description="Disordered" evidence="1">
    <location>
        <begin position="31"/>
        <end position="75"/>
    </location>
</feature>
<organism evidence="2 3">
    <name type="scientific">Halobellus salinus</name>
    <dbReference type="NCBI Taxonomy" id="931585"/>
    <lineage>
        <taxon>Archaea</taxon>
        <taxon>Methanobacteriati</taxon>
        <taxon>Methanobacteriota</taxon>
        <taxon>Stenosarchaea group</taxon>
        <taxon>Halobacteria</taxon>
        <taxon>Halobacteriales</taxon>
        <taxon>Haloferacaceae</taxon>
        <taxon>Halobellus</taxon>
    </lineage>
</organism>
<evidence type="ECO:0000256" key="1">
    <source>
        <dbReference type="SAM" id="MobiDB-lite"/>
    </source>
</evidence>
<dbReference type="Proteomes" id="UP000653099">
    <property type="component" value="Unassembled WGS sequence"/>
</dbReference>
<keyword evidence="3" id="KW-1185">Reference proteome</keyword>
<dbReference type="AlphaFoldDB" id="A0A830EIB4"/>
<dbReference type="EMBL" id="BMOC01000009">
    <property type="protein sequence ID" value="GGJ07748.1"/>
    <property type="molecule type" value="Genomic_DNA"/>
</dbReference>